<keyword evidence="1" id="KW-0812">Transmembrane</keyword>
<dbReference type="Pfam" id="PF09586">
    <property type="entry name" value="YfhO"/>
    <property type="match status" value="1"/>
</dbReference>
<dbReference type="InterPro" id="IPR018580">
    <property type="entry name" value="Uncharacterised_YfhO"/>
</dbReference>
<dbReference type="AlphaFoldDB" id="X1IR91"/>
<feature type="transmembrane region" description="Helical" evidence="1">
    <location>
        <begin position="106"/>
        <end position="121"/>
    </location>
</feature>
<evidence type="ECO:0000313" key="2">
    <source>
        <dbReference type="EMBL" id="GAH68624.1"/>
    </source>
</evidence>
<evidence type="ECO:0000256" key="1">
    <source>
        <dbReference type="SAM" id="Phobius"/>
    </source>
</evidence>
<dbReference type="PANTHER" id="PTHR38454">
    <property type="entry name" value="INTEGRAL MEMBRANE PROTEIN-RELATED"/>
    <property type="match status" value="1"/>
</dbReference>
<gene>
    <name evidence="2" type="ORF">S03H2_47044</name>
</gene>
<comment type="caution">
    <text evidence="2">The sequence shown here is derived from an EMBL/GenBank/DDBJ whole genome shotgun (WGS) entry which is preliminary data.</text>
</comment>
<accession>X1IR91</accession>
<keyword evidence="1" id="KW-0472">Membrane</keyword>
<organism evidence="2">
    <name type="scientific">marine sediment metagenome</name>
    <dbReference type="NCBI Taxonomy" id="412755"/>
    <lineage>
        <taxon>unclassified sequences</taxon>
        <taxon>metagenomes</taxon>
        <taxon>ecological metagenomes</taxon>
    </lineage>
</organism>
<feature type="transmembrane region" description="Helical" evidence="1">
    <location>
        <begin position="58"/>
        <end position="76"/>
    </location>
</feature>
<feature type="transmembrane region" description="Helical" evidence="1">
    <location>
        <begin position="127"/>
        <end position="143"/>
    </location>
</feature>
<proteinExistence type="predicted"/>
<feature type="non-terminal residue" evidence="2">
    <location>
        <position position="266"/>
    </location>
</feature>
<sequence>FCGFPLFAESQGNALYPLFLLLFGLLKPWVAYNYYTVLHFLLAGLFTYILARVMHVGKAGALLAGLCYMLAGPVLYHAHHTNIVVGVCWLPLLLALMELACRRRSVLALLGFAAATAALVLGAQPQYTIFCALACGLYLLWRLRMIQLTGARARTVAGLLVAFALAAMLAGMIAAAQLLPLMELVGHTSRAAEQAWPPGINPAVPGNLLTLFLPHYFGSPGLGSYWSDVDCGLYSEATLFLGIAPLFLALVGVLTDRSRRALVFGG</sequence>
<keyword evidence="1" id="KW-1133">Transmembrane helix</keyword>
<feature type="transmembrane region" description="Helical" evidence="1">
    <location>
        <begin position="82"/>
        <end position="99"/>
    </location>
</feature>
<feature type="transmembrane region" description="Helical" evidence="1">
    <location>
        <begin position="32"/>
        <end position="51"/>
    </location>
</feature>
<evidence type="ECO:0008006" key="3">
    <source>
        <dbReference type="Google" id="ProtNLM"/>
    </source>
</evidence>
<protein>
    <recommendedName>
        <fullName evidence="3">Glycosyltransferase RgtA/B/C/D-like domain-containing protein</fullName>
    </recommendedName>
</protein>
<feature type="non-terminal residue" evidence="2">
    <location>
        <position position="1"/>
    </location>
</feature>
<reference evidence="2" key="1">
    <citation type="journal article" date="2014" name="Front. Microbiol.">
        <title>High frequency of phylogenetically diverse reductive dehalogenase-homologous genes in deep subseafloor sedimentary metagenomes.</title>
        <authorList>
            <person name="Kawai M."/>
            <person name="Futagami T."/>
            <person name="Toyoda A."/>
            <person name="Takaki Y."/>
            <person name="Nishi S."/>
            <person name="Hori S."/>
            <person name="Arai W."/>
            <person name="Tsubouchi T."/>
            <person name="Morono Y."/>
            <person name="Uchiyama I."/>
            <person name="Ito T."/>
            <person name="Fujiyama A."/>
            <person name="Inagaki F."/>
            <person name="Takami H."/>
        </authorList>
    </citation>
    <scope>NUCLEOTIDE SEQUENCE</scope>
    <source>
        <strain evidence="2">Expedition CK06-06</strain>
    </source>
</reference>
<feature type="transmembrane region" description="Helical" evidence="1">
    <location>
        <begin position="155"/>
        <end position="179"/>
    </location>
</feature>
<name>X1IR91_9ZZZZ</name>
<dbReference type="EMBL" id="BARU01029584">
    <property type="protein sequence ID" value="GAH68624.1"/>
    <property type="molecule type" value="Genomic_DNA"/>
</dbReference>
<feature type="transmembrane region" description="Helical" evidence="1">
    <location>
        <begin position="233"/>
        <end position="254"/>
    </location>
</feature>
<dbReference type="PANTHER" id="PTHR38454:SF1">
    <property type="entry name" value="INTEGRAL MEMBRANE PROTEIN"/>
    <property type="match status" value="1"/>
</dbReference>